<dbReference type="HAMAP" id="MF_00367">
    <property type="entry name" value="GTPase_Era"/>
    <property type="match status" value="1"/>
</dbReference>
<feature type="domain" description="KH type-2" evidence="5">
    <location>
        <begin position="204"/>
        <end position="282"/>
    </location>
</feature>
<dbReference type="CDD" id="cd04163">
    <property type="entry name" value="Era"/>
    <property type="match status" value="1"/>
</dbReference>
<dbReference type="InterPro" id="IPR005225">
    <property type="entry name" value="Small_GTP-bd"/>
</dbReference>
<dbReference type="GO" id="GO:0000028">
    <property type="term" value="P:ribosomal small subunit assembly"/>
    <property type="evidence" value="ECO:0007669"/>
    <property type="project" value="TreeGrafter"/>
</dbReference>
<dbReference type="FunFam" id="3.40.50.300:FF:000094">
    <property type="entry name" value="GTPase Era"/>
    <property type="match status" value="1"/>
</dbReference>
<accession>A0A644X968</accession>
<name>A0A644X968_9ZZZZ</name>
<evidence type="ECO:0000256" key="3">
    <source>
        <dbReference type="ARBA" id="ARBA00022884"/>
    </source>
</evidence>
<dbReference type="Pfam" id="PF07650">
    <property type="entry name" value="KH_2"/>
    <property type="match status" value="1"/>
</dbReference>
<evidence type="ECO:0000256" key="2">
    <source>
        <dbReference type="ARBA" id="ARBA00022741"/>
    </source>
</evidence>
<dbReference type="InterPro" id="IPR006073">
    <property type="entry name" value="GTP-bd"/>
</dbReference>
<dbReference type="Gene3D" id="3.30.300.20">
    <property type="match status" value="1"/>
</dbReference>
<dbReference type="Pfam" id="PF01926">
    <property type="entry name" value="MMR_HSR1"/>
    <property type="match status" value="1"/>
</dbReference>
<proteinExistence type="inferred from homology"/>
<reference evidence="7" key="1">
    <citation type="submission" date="2019-08" db="EMBL/GenBank/DDBJ databases">
        <authorList>
            <person name="Kucharzyk K."/>
            <person name="Murdoch R.W."/>
            <person name="Higgins S."/>
            <person name="Loffler F."/>
        </authorList>
    </citation>
    <scope>NUCLEOTIDE SEQUENCE</scope>
</reference>
<dbReference type="InterPro" id="IPR005662">
    <property type="entry name" value="GTPase_Era-like"/>
</dbReference>
<dbReference type="InterPro" id="IPR004044">
    <property type="entry name" value="KH_dom_type_2"/>
</dbReference>
<dbReference type="GO" id="GO:0005829">
    <property type="term" value="C:cytosol"/>
    <property type="evidence" value="ECO:0007669"/>
    <property type="project" value="TreeGrafter"/>
</dbReference>
<keyword evidence="4" id="KW-0342">GTP-binding</keyword>
<dbReference type="NCBIfam" id="TIGR00231">
    <property type="entry name" value="small_GTP"/>
    <property type="match status" value="1"/>
</dbReference>
<protein>
    <submittedName>
        <fullName evidence="7">GTPase Era</fullName>
    </submittedName>
</protein>
<keyword evidence="3" id="KW-0694">RNA-binding</keyword>
<dbReference type="PROSITE" id="PS51713">
    <property type="entry name" value="G_ERA"/>
    <property type="match status" value="1"/>
</dbReference>
<organism evidence="7">
    <name type="scientific">bioreactor metagenome</name>
    <dbReference type="NCBI Taxonomy" id="1076179"/>
    <lineage>
        <taxon>unclassified sequences</taxon>
        <taxon>metagenomes</taxon>
        <taxon>ecological metagenomes</taxon>
    </lineage>
</organism>
<evidence type="ECO:0000256" key="1">
    <source>
        <dbReference type="ARBA" id="ARBA00007921"/>
    </source>
</evidence>
<dbReference type="GO" id="GO:0019843">
    <property type="term" value="F:rRNA binding"/>
    <property type="evidence" value="ECO:0007669"/>
    <property type="project" value="TreeGrafter"/>
</dbReference>
<evidence type="ECO:0000313" key="7">
    <source>
        <dbReference type="EMBL" id="MPM12725.1"/>
    </source>
</evidence>
<dbReference type="AlphaFoldDB" id="A0A644X968"/>
<dbReference type="InterPro" id="IPR015946">
    <property type="entry name" value="KH_dom-like_a/b"/>
</dbReference>
<dbReference type="InterPro" id="IPR027417">
    <property type="entry name" value="P-loop_NTPase"/>
</dbReference>
<dbReference type="EMBL" id="VSSQ01002013">
    <property type="protein sequence ID" value="MPM12725.1"/>
    <property type="molecule type" value="Genomic_DNA"/>
</dbReference>
<evidence type="ECO:0000259" key="6">
    <source>
        <dbReference type="PROSITE" id="PS51713"/>
    </source>
</evidence>
<feature type="domain" description="Era-type G" evidence="6">
    <location>
        <begin position="6"/>
        <end position="173"/>
    </location>
</feature>
<evidence type="ECO:0000259" key="5">
    <source>
        <dbReference type="PROSITE" id="PS50823"/>
    </source>
</evidence>
<dbReference type="InterPro" id="IPR030388">
    <property type="entry name" value="G_ERA_dom"/>
</dbReference>
<dbReference type="NCBIfam" id="NF000908">
    <property type="entry name" value="PRK00089.1"/>
    <property type="match status" value="1"/>
</dbReference>
<dbReference type="InterPro" id="IPR009019">
    <property type="entry name" value="KH_sf_prok-type"/>
</dbReference>
<dbReference type="GO" id="GO:0005525">
    <property type="term" value="F:GTP binding"/>
    <property type="evidence" value="ECO:0007669"/>
    <property type="project" value="UniProtKB-KW"/>
</dbReference>
<keyword evidence="2" id="KW-0547">Nucleotide-binding</keyword>
<dbReference type="Gene3D" id="3.40.50.300">
    <property type="entry name" value="P-loop containing nucleotide triphosphate hydrolases"/>
    <property type="match status" value="1"/>
</dbReference>
<evidence type="ECO:0000256" key="4">
    <source>
        <dbReference type="ARBA" id="ARBA00023134"/>
    </source>
</evidence>
<dbReference type="PANTHER" id="PTHR42698:SF1">
    <property type="entry name" value="GTPASE ERA, MITOCHONDRIAL"/>
    <property type="match status" value="1"/>
</dbReference>
<dbReference type="NCBIfam" id="TIGR00436">
    <property type="entry name" value="era"/>
    <property type="match status" value="1"/>
</dbReference>
<dbReference type="SUPFAM" id="SSF52540">
    <property type="entry name" value="P-loop containing nucleoside triphosphate hydrolases"/>
    <property type="match status" value="1"/>
</dbReference>
<sequence length="301" mass="34227">MANKFYSGFVSLVGRPNVGKSTLMNRLIGEKIAIISNKPQTTRNKVQSILTKEDFQIVFIDTPGIHKPKHKLGEYMVKSAETTLNEVDAVLFLIEPADRVLESDKLIIDKLAKVKSPVILVVNKMDMVDRERIYKVIDSYSKLYDFAEVVPISAFEGTNTELLLETLKKYIPEGPMYFPADMITDQPERQIASEIIREKALRLLQDEIPHGIAVEISEMKKRNEGNVVDVTATIYCEKDSHKGIIIGKQGAMLKKIGTNARHDIEKLLGSPIYLQIWVKVKKDWRDSDFLLKNFGYDSRNI</sequence>
<dbReference type="CDD" id="cd22534">
    <property type="entry name" value="KH-II_Era"/>
    <property type="match status" value="1"/>
</dbReference>
<gene>
    <name evidence="7" type="primary">era_22</name>
    <name evidence="7" type="ORF">SDC9_59079</name>
</gene>
<dbReference type="PANTHER" id="PTHR42698">
    <property type="entry name" value="GTPASE ERA"/>
    <property type="match status" value="1"/>
</dbReference>
<dbReference type="SUPFAM" id="SSF54814">
    <property type="entry name" value="Prokaryotic type KH domain (KH-domain type II)"/>
    <property type="match status" value="1"/>
</dbReference>
<comment type="similarity">
    <text evidence="1">Belongs to the TRAFAC class TrmE-Era-EngA-EngB-Septin-like GTPase superfamily. Era GTPase family.</text>
</comment>
<comment type="caution">
    <text evidence="7">The sequence shown here is derived from an EMBL/GenBank/DDBJ whole genome shotgun (WGS) entry which is preliminary data.</text>
</comment>
<dbReference type="GO" id="GO:0043024">
    <property type="term" value="F:ribosomal small subunit binding"/>
    <property type="evidence" value="ECO:0007669"/>
    <property type="project" value="TreeGrafter"/>
</dbReference>
<dbReference type="PROSITE" id="PS50823">
    <property type="entry name" value="KH_TYPE_2"/>
    <property type="match status" value="1"/>
</dbReference>
<dbReference type="FunFam" id="3.30.300.20:FF:000003">
    <property type="entry name" value="GTPase Era"/>
    <property type="match status" value="1"/>
</dbReference>